<sequence length="65" mass="7467">MIEFNLTSATVTIRFPPDVEFDAQEVADYADELSLGRCAILRVYRDRCLALQYVRQIDGRLARDS</sequence>
<evidence type="ECO:0000313" key="1">
    <source>
        <dbReference type="EMBL" id="NVI44963.1"/>
    </source>
</evidence>
<dbReference type="RefSeq" id="WP_166204384.1">
    <property type="nucleotide sequence ID" value="NZ_CP088285.1"/>
</dbReference>
<organism evidence="1">
    <name type="scientific">Bradyrhizobium septentrionale</name>
    <dbReference type="NCBI Taxonomy" id="1404411"/>
    <lineage>
        <taxon>Bacteria</taxon>
        <taxon>Pseudomonadati</taxon>
        <taxon>Pseudomonadota</taxon>
        <taxon>Alphaproteobacteria</taxon>
        <taxon>Hyphomicrobiales</taxon>
        <taxon>Nitrobacteraceae</taxon>
        <taxon>Bradyrhizobium</taxon>
    </lineage>
</organism>
<comment type="caution">
    <text evidence="1">The sequence shown here is derived from an EMBL/GenBank/DDBJ whole genome shotgun (WGS) entry which is preliminary data.</text>
</comment>
<accession>A0A973VZT8</accession>
<protein>
    <submittedName>
        <fullName evidence="1">Uncharacterized protein</fullName>
    </submittedName>
</protein>
<dbReference type="EMBL" id="JAAOLE020000001">
    <property type="protein sequence ID" value="NVI44963.1"/>
    <property type="molecule type" value="Genomic_DNA"/>
</dbReference>
<gene>
    <name evidence="1" type="ORF">HAP48_018800</name>
</gene>
<dbReference type="AlphaFoldDB" id="A0A973VZT8"/>
<name>A0A973VZT8_9BRAD</name>
<proteinExistence type="predicted"/>
<reference evidence="1" key="1">
    <citation type="submission" date="2020-06" db="EMBL/GenBank/DDBJ databases">
        <title>Whole Genome Sequence of Bradyrhizobium sp. Strain 1S1.</title>
        <authorList>
            <person name="Bromfield E.S.P."/>
            <person name="Cloutier S."/>
        </authorList>
    </citation>
    <scope>NUCLEOTIDE SEQUENCE [LARGE SCALE GENOMIC DNA]</scope>
    <source>
        <strain evidence="1">1S1</strain>
    </source>
</reference>